<evidence type="ECO:0000256" key="2">
    <source>
        <dbReference type="SAM" id="SignalP"/>
    </source>
</evidence>
<dbReference type="RefSeq" id="WP_114029319.1">
    <property type="nucleotide sequence ID" value="NZ_QOIL01000007.1"/>
</dbReference>
<reference evidence="3 4" key="1">
    <citation type="submission" date="2018-06" db="EMBL/GenBank/DDBJ databases">
        <title>Sphaerisporangium craniellae sp. nov., isolated from a marine sponge in the South China Sea.</title>
        <authorList>
            <person name="Li L."/>
        </authorList>
    </citation>
    <scope>NUCLEOTIDE SEQUENCE [LARGE SCALE GENOMIC DNA]</scope>
    <source>
        <strain evidence="3 4">CCTCC AA 208026</strain>
    </source>
</reference>
<comment type="caution">
    <text evidence="3">The sequence shown here is derived from an EMBL/GenBank/DDBJ whole genome shotgun (WGS) entry which is preliminary data.</text>
</comment>
<feature type="region of interest" description="Disordered" evidence="1">
    <location>
        <begin position="21"/>
        <end position="86"/>
    </location>
</feature>
<keyword evidence="2" id="KW-0732">Signal</keyword>
<evidence type="ECO:0000313" key="3">
    <source>
        <dbReference type="EMBL" id="RCG30523.1"/>
    </source>
</evidence>
<dbReference type="Proteomes" id="UP000253094">
    <property type="component" value="Unassembled WGS sequence"/>
</dbReference>
<feature type="chain" id="PRO_5039222232" evidence="2">
    <location>
        <begin position="17"/>
        <end position="183"/>
    </location>
</feature>
<feature type="compositionally biased region" description="Low complexity" evidence="1">
    <location>
        <begin position="47"/>
        <end position="60"/>
    </location>
</feature>
<organism evidence="3 4">
    <name type="scientific">Sphaerisporangium album</name>
    <dbReference type="NCBI Taxonomy" id="509200"/>
    <lineage>
        <taxon>Bacteria</taxon>
        <taxon>Bacillati</taxon>
        <taxon>Actinomycetota</taxon>
        <taxon>Actinomycetes</taxon>
        <taxon>Streptosporangiales</taxon>
        <taxon>Streptosporangiaceae</taxon>
        <taxon>Sphaerisporangium</taxon>
    </lineage>
</organism>
<dbReference type="AlphaFoldDB" id="A0A367FJF0"/>
<proteinExistence type="predicted"/>
<evidence type="ECO:0000256" key="1">
    <source>
        <dbReference type="SAM" id="MobiDB-lite"/>
    </source>
</evidence>
<evidence type="ECO:0000313" key="4">
    <source>
        <dbReference type="Proteomes" id="UP000253094"/>
    </source>
</evidence>
<feature type="signal peptide" evidence="2">
    <location>
        <begin position="1"/>
        <end position="16"/>
    </location>
</feature>
<accession>A0A367FJF0</accession>
<feature type="compositionally biased region" description="Low complexity" evidence="1">
    <location>
        <begin position="21"/>
        <end position="39"/>
    </location>
</feature>
<protein>
    <submittedName>
        <fullName evidence="3">Uncharacterized protein</fullName>
    </submittedName>
</protein>
<dbReference type="EMBL" id="QOIL01000007">
    <property type="protein sequence ID" value="RCG30523.1"/>
    <property type="molecule type" value="Genomic_DNA"/>
</dbReference>
<keyword evidence="4" id="KW-1185">Reference proteome</keyword>
<sequence length="183" mass="18933">MAAVAVAVLAVVAVFARPQDGAAAAPAPSAPTGGTASPSVPADPGVTAGPDVTAADAAPAKKAKKKPRDPADTASGPSRHTDGKAISYFKQRWAKDKALKRVTDIRTTGKYLRIYTDLPQSAHNSKAAIDLCKRGMEYLLQEVGDQSPVVFVQAKYGQNGNPVLANILGPDDTSCRLSAPSPK</sequence>
<name>A0A367FJF0_9ACTN</name>
<gene>
    <name evidence="3" type="ORF">DQ384_14530</name>
</gene>
<dbReference type="OrthoDB" id="3543658at2"/>